<dbReference type="Pfam" id="PF00080">
    <property type="entry name" value="Sod_Cu"/>
    <property type="match status" value="1"/>
</dbReference>
<keyword evidence="3" id="KW-0862">Zinc</keyword>
<gene>
    <name evidence="5" type="ORF">UFB30_13970</name>
</gene>
<protein>
    <recommendedName>
        <fullName evidence="3">Superoxide dismutase [Cu-Zn]</fullName>
        <ecNumber evidence="3">1.15.1.1</ecNumber>
    </recommendedName>
</protein>
<dbReference type="EC" id="1.15.1.1" evidence="3"/>
<dbReference type="CDD" id="cd00305">
    <property type="entry name" value="Cu-Zn_Superoxide_Dismutase"/>
    <property type="match status" value="1"/>
</dbReference>
<evidence type="ECO:0000313" key="5">
    <source>
        <dbReference type="EMBL" id="MDZ5713336.1"/>
    </source>
</evidence>
<comment type="cofactor">
    <cofactor evidence="3">
        <name>Cu cation</name>
        <dbReference type="ChEBI" id="CHEBI:23378"/>
    </cofactor>
    <text evidence="3">Binds 1 copper ion per subunit.</text>
</comment>
<dbReference type="InterPro" id="IPR001424">
    <property type="entry name" value="SOD_Cu_Zn_dom"/>
</dbReference>
<dbReference type="Gene3D" id="2.60.40.200">
    <property type="entry name" value="Superoxide dismutase, copper/zinc binding domain"/>
    <property type="match status" value="1"/>
</dbReference>
<evidence type="ECO:0000256" key="3">
    <source>
        <dbReference type="RuleBase" id="RU000393"/>
    </source>
</evidence>
<comment type="caution">
    <text evidence="5">The sequence shown here is derived from an EMBL/GenBank/DDBJ whole genome shotgun (WGS) entry which is preliminary data.</text>
</comment>
<evidence type="ECO:0000259" key="4">
    <source>
        <dbReference type="Pfam" id="PF00080"/>
    </source>
</evidence>
<keyword evidence="3" id="KW-0186">Copper</keyword>
<dbReference type="PANTHER" id="PTHR10003">
    <property type="entry name" value="SUPEROXIDE DISMUTASE CU-ZN -RELATED"/>
    <property type="match status" value="1"/>
</dbReference>
<sequence>MKNYTIGLVISMIAAGLGGCQMLQDSTVPASAVPVIESEMVNSGGEKIGTATFQESDEGVVIQLSVKGLEPGEKAVHIHKTGVCTPPEFDSAGSHFNPGKKQHGFENPKGYHAGDLPNLKVDEDGTIDLELTVKELTLEKDNTHSLLDEDGSAIVIHEGPDDYKTDPSGNSGARIACGEING</sequence>
<dbReference type="RefSeq" id="WP_322422297.1">
    <property type="nucleotide sequence ID" value="NZ_JAXQNN010000005.1"/>
</dbReference>
<feature type="domain" description="Superoxide dismutase copper/zinc binding" evidence="4">
    <location>
        <begin position="49"/>
        <end position="180"/>
    </location>
</feature>
<organism evidence="5 6">
    <name type="scientific">Jeotgalibacillus haloalkalitolerans</name>
    <dbReference type="NCBI Taxonomy" id="3104292"/>
    <lineage>
        <taxon>Bacteria</taxon>
        <taxon>Bacillati</taxon>
        <taxon>Bacillota</taxon>
        <taxon>Bacilli</taxon>
        <taxon>Bacillales</taxon>
        <taxon>Caryophanaceae</taxon>
        <taxon>Jeotgalibacillus</taxon>
    </lineage>
</organism>
<dbReference type="EMBL" id="JAXQNN010000005">
    <property type="protein sequence ID" value="MDZ5713336.1"/>
    <property type="molecule type" value="Genomic_DNA"/>
</dbReference>
<dbReference type="PROSITE" id="PS51257">
    <property type="entry name" value="PROKAR_LIPOPROTEIN"/>
    <property type="match status" value="1"/>
</dbReference>
<reference evidence="5 6" key="1">
    <citation type="submission" date="2023-12" db="EMBL/GenBank/DDBJ databases">
        <title>Jeotgalibacillus haloalkaliphilus sp. nov., a novel salt-tolerant bacteria, isolated from the estuary of the Fenhe River into the Yellow River.</title>
        <authorList>
            <person name="Li Y."/>
        </authorList>
    </citation>
    <scope>NUCLEOTIDE SEQUENCE [LARGE SCALE GENOMIC DNA]</scope>
    <source>
        <strain evidence="5 6">HH7-29</strain>
    </source>
</reference>
<keyword evidence="3" id="KW-0560">Oxidoreductase</keyword>
<keyword evidence="3" id="KW-0479">Metal-binding</keyword>
<proteinExistence type="inferred from homology"/>
<dbReference type="InterPro" id="IPR036423">
    <property type="entry name" value="SOD-like_Cu/Zn_dom_sf"/>
</dbReference>
<evidence type="ECO:0000256" key="2">
    <source>
        <dbReference type="ARBA" id="ARBA00024900"/>
    </source>
</evidence>
<name>A0ABU5KQV9_9BACL</name>
<keyword evidence="6" id="KW-1185">Reference proteome</keyword>
<comment type="similarity">
    <text evidence="1 3">Belongs to the Cu-Zn superoxide dismutase family.</text>
</comment>
<evidence type="ECO:0000256" key="1">
    <source>
        <dbReference type="ARBA" id="ARBA00010457"/>
    </source>
</evidence>
<dbReference type="Proteomes" id="UP001292084">
    <property type="component" value="Unassembled WGS sequence"/>
</dbReference>
<comment type="cofactor">
    <cofactor evidence="3">
        <name>Zn(2+)</name>
        <dbReference type="ChEBI" id="CHEBI:29105"/>
    </cofactor>
    <text evidence="3">Binds 1 zinc ion per subunit.</text>
</comment>
<dbReference type="InterPro" id="IPR024134">
    <property type="entry name" value="SOD_Cu/Zn_/chaperone"/>
</dbReference>
<dbReference type="SUPFAM" id="SSF49329">
    <property type="entry name" value="Cu,Zn superoxide dismutase-like"/>
    <property type="match status" value="1"/>
</dbReference>
<dbReference type="InterPro" id="IPR018152">
    <property type="entry name" value="SOD_Cu/Zn_BS"/>
</dbReference>
<dbReference type="PROSITE" id="PS00332">
    <property type="entry name" value="SOD_CU_ZN_2"/>
    <property type="match status" value="1"/>
</dbReference>
<accession>A0ABU5KQV9</accession>
<evidence type="ECO:0000313" key="6">
    <source>
        <dbReference type="Proteomes" id="UP001292084"/>
    </source>
</evidence>
<comment type="catalytic activity">
    <reaction evidence="3">
        <text>2 superoxide + 2 H(+) = H2O2 + O2</text>
        <dbReference type="Rhea" id="RHEA:20696"/>
        <dbReference type="ChEBI" id="CHEBI:15378"/>
        <dbReference type="ChEBI" id="CHEBI:15379"/>
        <dbReference type="ChEBI" id="CHEBI:16240"/>
        <dbReference type="ChEBI" id="CHEBI:18421"/>
        <dbReference type="EC" id="1.15.1.1"/>
    </reaction>
</comment>
<comment type="function">
    <text evidence="2">Destroys radicals which are normally produced within the cells and which are toxic to biological systems. May play a role in favoring mycobacterial survival in phagocytes.</text>
</comment>